<feature type="binding site" evidence="8">
    <location>
        <position position="366"/>
    </location>
    <ligand>
        <name>[4Fe-4S] cluster</name>
        <dbReference type="ChEBI" id="CHEBI:49883"/>
        <label>1</label>
    </ligand>
</feature>
<comment type="caution">
    <text evidence="10">The sequence shown here is derived from an EMBL/GenBank/DDBJ whole genome shotgun (WGS) entry which is preliminary data.</text>
</comment>
<accession>A0A7C1BC50</accession>
<dbReference type="Pfam" id="PF10531">
    <property type="entry name" value="SLBB"/>
    <property type="match status" value="1"/>
</dbReference>
<feature type="binding site" evidence="8">
    <location>
        <position position="369"/>
    </location>
    <ligand>
        <name>[4Fe-4S] cluster</name>
        <dbReference type="ChEBI" id="CHEBI:49883"/>
        <label>1</label>
    </ligand>
</feature>
<dbReference type="PROSITE" id="PS51379">
    <property type="entry name" value="4FE4S_FER_2"/>
    <property type="match status" value="2"/>
</dbReference>
<dbReference type="AlphaFoldDB" id="A0A7C1BC50"/>
<comment type="function">
    <text evidence="8">Part of a membrane-bound complex that couples electron transfer with translocation of ions across the membrane.</text>
</comment>
<feature type="domain" description="4Fe-4S ferredoxin-type" evidence="9">
    <location>
        <begin position="356"/>
        <end position="386"/>
    </location>
</feature>
<comment type="cofactor">
    <cofactor evidence="8">
        <name>[4Fe-4S] cluster</name>
        <dbReference type="ChEBI" id="CHEBI:49883"/>
    </cofactor>
    <text evidence="8">Binds 2 [4Fe-4S] clusters per subunit.</text>
</comment>
<dbReference type="GO" id="GO:0009055">
    <property type="term" value="F:electron transfer activity"/>
    <property type="evidence" value="ECO:0007669"/>
    <property type="project" value="InterPro"/>
</dbReference>
<evidence type="ECO:0000256" key="5">
    <source>
        <dbReference type="ARBA" id="ARBA00022982"/>
    </source>
</evidence>
<organism evidence="10">
    <name type="scientific">candidate division WOR-3 bacterium</name>
    <dbReference type="NCBI Taxonomy" id="2052148"/>
    <lineage>
        <taxon>Bacteria</taxon>
        <taxon>Bacteria division WOR-3</taxon>
    </lineage>
</organism>
<dbReference type="NCBIfam" id="NF003454">
    <property type="entry name" value="PRK05035.1"/>
    <property type="match status" value="1"/>
</dbReference>
<keyword evidence="7 8" id="KW-0411">Iron-sulfur</keyword>
<feature type="binding site" evidence="8">
    <location>
        <position position="372"/>
    </location>
    <ligand>
        <name>[4Fe-4S] cluster</name>
        <dbReference type="ChEBI" id="CHEBI:49883"/>
        <label>1</label>
    </ligand>
</feature>
<dbReference type="Pfam" id="PF01512">
    <property type="entry name" value="Complex1_51K"/>
    <property type="match status" value="1"/>
</dbReference>
<evidence type="ECO:0000256" key="7">
    <source>
        <dbReference type="ARBA" id="ARBA00023014"/>
    </source>
</evidence>
<dbReference type="GO" id="GO:0005886">
    <property type="term" value="C:plasma membrane"/>
    <property type="evidence" value="ECO:0007669"/>
    <property type="project" value="UniProtKB-SubCell"/>
</dbReference>
<dbReference type="InterPro" id="IPR010208">
    <property type="entry name" value="Ion_transpt_RnfC/RsxC"/>
</dbReference>
<evidence type="ECO:0000313" key="10">
    <source>
        <dbReference type="EMBL" id="HDM90470.1"/>
    </source>
</evidence>
<dbReference type="Proteomes" id="UP000885931">
    <property type="component" value="Unassembled WGS sequence"/>
</dbReference>
<evidence type="ECO:0000256" key="8">
    <source>
        <dbReference type="HAMAP-Rule" id="MF_00461"/>
    </source>
</evidence>
<keyword evidence="8" id="KW-1278">Translocase</keyword>
<feature type="domain" description="4Fe-4S ferredoxin-type" evidence="9">
    <location>
        <begin position="396"/>
        <end position="425"/>
    </location>
</feature>
<feature type="binding site" evidence="8">
    <location>
        <position position="411"/>
    </location>
    <ligand>
        <name>[4Fe-4S] cluster</name>
        <dbReference type="ChEBI" id="CHEBI:49883"/>
        <label>2</label>
    </ligand>
</feature>
<keyword evidence="4 8" id="KW-0677">Repeat</keyword>
<feature type="binding site" evidence="8">
    <location>
        <position position="405"/>
    </location>
    <ligand>
        <name>[4Fe-4S] cluster</name>
        <dbReference type="ChEBI" id="CHEBI:49883"/>
        <label>2</label>
    </ligand>
</feature>
<proteinExistence type="inferred from homology"/>
<dbReference type="NCBIfam" id="TIGR01945">
    <property type="entry name" value="rnfC"/>
    <property type="match status" value="1"/>
</dbReference>
<keyword evidence="8" id="KW-0472">Membrane</keyword>
<dbReference type="EC" id="7.-.-.-" evidence="8"/>
<keyword evidence="1 8" id="KW-0813">Transport</keyword>
<dbReference type="Gene3D" id="3.40.50.11540">
    <property type="entry name" value="NADH-ubiquinone oxidoreductase 51kDa subunit"/>
    <property type="match status" value="1"/>
</dbReference>
<dbReference type="Gene3D" id="3.30.70.20">
    <property type="match status" value="1"/>
</dbReference>
<evidence type="ECO:0000256" key="6">
    <source>
        <dbReference type="ARBA" id="ARBA00023004"/>
    </source>
</evidence>
<sequence length="439" mass="48316">MRFTFKGGVHPPYRKYTSENPIKEIGIPEEVIIPLSQHTGAPAKPLVDRGATVYRGTKIGELQGFISANIHSPTSGKVKRVFEWPHPVALKSLPAIIIEPDGEDTLDESIKEDADYLNASPQEIVERVKEAGIVGMGGAAFPTHVKLSPPKEKPIDTLIINGAECEPYLTADDRLMREQADEIVQGAYLIMKAVGAKRGFIAIEDNKPEAIEAMEKAVRDYPDFRVAVMKTKYPEGAEKQLIWALTRRQVPSGGLPMDVGALVQNVGTSRAVYHAVRYRMPLIERVTTLTGGAPANPGNYLVRIGTKVEDLLKMTGGLSEEPVKAIMGGPMMGIAQYTLDVPVLKGTSGILLMTAKEVELPRERDCIRCGRCVEACPMFLYPTRMAHLIKNKRFEEAREIGVLDCIECGSCSYVCPARIPLVQYFKYAKAELRLLAQKA</sequence>
<name>A0A7C1BC50_UNCW3</name>
<evidence type="ECO:0000256" key="2">
    <source>
        <dbReference type="ARBA" id="ARBA00022485"/>
    </source>
</evidence>
<keyword evidence="6 8" id="KW-0408">Iron</keyword>
<evidence type="ECO:0000259" key="9">
    <source>
        <dbReference type="PROSITE" id="PS51379"/>
    </source>
</evidence>
<dbReference type="Pfam" id="PF13237">
    <property type="entry name" value="Fer4_10"/>
    <property type="match status" value="1"/>
</dbReference>
<dbReference type="GO" id="GO:0022900">
    <property type="term" value="P:electron transport chain"/>
    <property type="evidence" value="ECO:0007669"/>
    <property type="project" value="UniProtKB-UniRule"/>
</dbReference>
<evidence type="ECO:0000256" key="3">
    <source>
        <dbReference type="ARBA" id="ARBA00022723"/>
    </source>
</evidence>
<dbReference type="SUPFAM" id="SSF142019">
    <property type="entry name" value="Nqo1 FMN-binding domain-like"/>
    <property type="match status" value="1"/>
</dbReference>
<dbReference type="SUPFAM" id="SSF46548">
    <property type="entry name" value="alpha-helical ferredoxin"/>
    <property type="match status" value="1"/>
</dbReference>
<dbReference type="Pfam" id="PF13375">
    <property type="entry name" value="RnfC_N"/>
    <property type="match status" value="1"/>
</dbReference>
<keyword evidence="2 8" id="KW-0004">4Fe-4S</keyword>
<dbReference type="GO" id="GO:0051539">
    <property type="term" value="F:4 iron, 4 sulfur cluster binding"/>
    <property type="evidence" value="ECO:0007669"/>
    <property type="project" value="UniProtKB-KW"/>
</dbReference>
<dbReference type="InterPro" id="IPR019554">
    <property type="entry name" value="Soluble_ligand-bd"/>
</dbReference>
<keyword evidence="3 8" id="KW-0479">Metal-binding</keyword>
<dbReference type="InterPro" id="IPR017900">
    <property type="entry name" value="4Fe4S_Fe_S_CS"/>
</dbReference>
<dbReference type="PANTHER" id="PTHR43034:SF2">
    <property type="entry name" value="ION-TRANSLOCATING OXIDOREDUCTASE COMPLEX SUBUNIT C"/>
    <property type="match status" value="1"/>
</dbReference>
<keyword evidence="5 8" id="KW-0249">Electron transport</keyword>
<gene>
    <name evidence="10" type="primary">rsxC</name>
    <name evidence="8" type="synonym">rnfC</name>
    <name evidence="10" type="ORF">ENG67_04595</name>
</gene>
<dbReference type="InterPro" id="IPR026902">
    <property type="entry name" value="RnfC_N"/>
</dbReference>
<dbReference type="EMBL" id="DRBW01000177">
    <property type="protein sequence ID" value="HDM90470.1"/>
    <property type="molecule type" value="Genomic_DNA"/>
</dbReference>
<dbReference type="PROSITE" id="PS00198">
    <property type="entry name" value="4FE4S_FER_1"/>
    <property type="match status" value="2"/>
</dbReference>
<evidence type="ECO:0000256" key="1">
    <source>
        <dbReference type="ARBA" id="ARBA00022448"/>
    </source>
</evidence>
<dbReference type="InterPro" id="IPR011538">
    <property type="entry name" value="Nuo51_FMN-bd"/>
</dbReference>
<dbReference type="PANTHER" id="PTHR43034">
    <property type="entry name" value="ION-TRANSLOCATING OXIDOREDUCTASE COMPLEX SUBUNIT C"/>
    <property type="match status" value="1"/>
</dbReference>
<dbReference type="InterPro" id="IPR037225">
    <property type="entry name" value="Nuo51_FMN-bd_sf"/>
</dbReference>
<dbReference type="HAMAP" id="MF_00461">
    <property type="entry name" value="RsxC_RnfC"/>
    <property type="match status" value="1"/>
</dbReference>
<reference evidence="10" key="1">
    <citation type="journal article" date="2020" name="mSystems">
        <title>Genome- and Community-Level Interaction Insights into Carbon Utilization and Element Cycling Functions of Hydrothermarchaeota in Hydrothermal Sediment.</title>
        <authorList>
            <person name="Zhou Z."/>
            <person name="Liu Y."/>
            <person name="Xu W."/>
            <person name="Pan J."/>
            <person name="Luo Z.H."/>
            <person name="Li M."/>
        </authorList>
    </citation>
    <scope>NUCLEOTIDE SEQUENCE [LARGE SCALE GENOMIC DNA]</scope>
    <source>
        <strain evidence="10">HyVt-237</strain>
    </source>
</reference>
<comment type="similarity">
    <text evidence="8">Belongs to the 4Fe4S bacterial-type ferredoxin family. RnfC subfamily.</text>
</comment>
<feature type="binding site" evidence="8">
    <location>
        <position position="415"/>
    </location>
    <ligand>
        <name>[4Fe-4S] cluster</name>
        <dbReference type="ChEBI" id="CHEBI:49883"/>
        <label>1</label>
    </ligand>
</feature>
<comment type="subunit">
    <text evidence="8">The complex is composed of six subunits: RnfA, RnfB, RnfC, RnfD, RnfE and RnfG.</text>
</comment>
<comment type="subcellular location">
    <subcellularLocation>
        <location evidence="8">Cell membrane</location>
        <topology evidence="8">Peripheral membrane protein</topology>
    </subcellularLocation>
</comment>
<feature type="binding site" evidence="8">
    <location>
        <position position="376"/>
    </location>
    <ligand>
        <name>[4Fe-4S] cluster</name>
        <dbReference type="ChEBI" id="CHEBI:49883"/>
        <label>2</label>
    </ligand>
</feature>
<keyword evidence="8" id="KW-1003">Cell membrane</keyword>
<dbReference type="InterPro" id="IPR017896">
    <property type="entry name" value="4Fe4S_Fe-S-bd"/>
</dbReference>
<dbReference type="GO" id="GO:0046872">
    <property type="term" value="F:metal ion binding"/>
    <property type="evidence" value="ECO:0007669"/>
    <property type="project" value="UniProtKB-KW"/>
</dbReference>
<feature type="binding site" evidence="8">
    <location>
        <position position="408"/>
    </location>
    <ligand>
        <name>[4Fe-4S] cluster</name>
        <dbReference type="ChEBI" id="CHEBI:49883"/>
        <label>2</label>
    </ligand>
</feature>
<protein>
    <recommendedName>
        <fullName evidence="8">Ion-translocating oxidoreductase complex subunit C</fullName>
        <ecNumber evidence="8">7.-.-.-</ecNumber>
    </recommendedName>
    <alternativeName>
        <fullName evidence="8">Rnf electron transport complex subunit C</fullName>
    </alternativeName>
</protein>
<evidence type="ECO:0000256" key="4">
    <source>
        <dbReference type="ARBA" id="ARBA00022737"/>
    </source>
</evidence>